<accession>A0AAV9XC85</accession>
<dbReference type="AlphaFoldDB" id="A0AAV9XC85"/>
<organism evidence="1 2">
    <name type="scientific">Orbilia ellipsospora</name>
    <dbReference type="NCBI Taxonomy" id="2528407"/>
    <lineage>
        <taxon>Eukaryota</taxon>
        <taxon>Fungi</taxon>
        <taxon>Dikarya</taxon>
        <taxon>Ascomycota</taxon>
        <taxon>Pezizomycotina</taxon>
        <taxon>Orbiliomycetes</taxon>
        <taxon>Orbiliales</taxon>
        <taxon>Orbiliaceae</taxon>
        <taxon>Orbilia</taxon>
    </lineage>
</organism>
<keyword evidence="2" id="KW-1185">Reference proteome</keyword>
<protein>
    <submittedName>
        <fullName evidence="1">Uncharacterized protein</fullName>
    </submittedName>
</protein>
<comment type="caution">
    <text evidence="1">The sequence shown here is derived from an EMBL/GenBank/DDBJ whole genome shotgun (WGS) entry which is preliminary data.</text>
</comment>
<evidence type="ECO:0000313" key="1">
    <source>
        <dbReference type="EMBL" id="KAK6538612.1"/>
    </source>
</evidence>
<dbReference type="Proteomes" id="UP001365542">
    <property type="component" value="Unassembled WGS sequence"/>
</dbReference>
<sequence length="226" mass="25983">MASGHELYIGPCIHDPPHPLHLPTLDRPLRIHIEGPLVSIQKLLPEAEWPKRGLFGLKFPQPGGIELAKLVHQKLYGECPRDDEIVLGDEYLGWIVDRTVKPWKVLDELDYYGVTFDHLVPPNDTDPEVLMLNIFEMDDDNGEFANKHLLFSVDPADYEGKVLTTPRCCQKKKGSMDRKNMNEMVAERQIKYIPGTYHLKINYLMFPERFPGILYPPIAPPWDTDN</sequence>
<proteinExistence type="predicted"/>
<evidence type="ECO:0000313" key="2">
    <source>
        <dbReference type="Proteomes" id="UP001365542"/>
    </source>
</evidence>
<reference evidence="1 2" key="1">
    <citation type="submission" date="2019-10" db="EMBL/GenBank/DDBJ databases">
        <authorList>
            <person name="Palmer J.M."/>
        </authorList>
    </citation>
    <scope>NUCLEOTIDE SEQUENCE [LARGE SCALE GENOMIC DNA]</scope>
    <source>
        <strain evidence="1 2">TWF694</strain>
    </source>
</reference>
<dbReference type="EMBL" id="JAVHJO010000007">
    <property type="protein sequence ID" value="KAK6538612.1"/>
    <property type="molecule type" value="Genomic_DNA"/>
</dbReference>
<name>A0AAV9XC85_9PEZI</name>
<gene>
    <name evidence="1" type="ORF">TWF694_010190</name>
</gene>